<dbReference type="OrthoDB" id="387264at2157"/>
<proteinExistence type="predicted"/>
<evidence type="ECO:0000313" key="2">
    <source>
        <dbReference type="Proteomes" id="UP000216758"/>
    </source>
</evidence>
<evidence type="ECO:0000313" key="1">
    <source>
        <dbReference type="EMBL" id="OYR68159.1"/>
    </source>
</evidence>
<name>A0A256JH23_HALEZ</name>
<sequence>MDESNYHITDDTGSIIGTIGVDADGNPAIEHATSGEQVAITQDGLEARGLTIQNQADVGSLSTEQEFTDREFAEALVHEVGGVWKADGPDGEIAEESTAEAAIQAVIDSYGTAPVRISVVGVDPSSVSPTLDNEWQQIVYLYDGDQYIESFDHHGIRFWGTTDSNGDLRDSNYQDIQWYPEREEWADVTVTAHRYADDGRDDQDFSIYTKPADLTARPTKRLNVQYGRDYVNATWIDLGNWTSQIHDLWQVIDDVQDAHAMRYETVNVGNSSASKLHLSPQTDGESNAIIHLFSDTNTNGNSEAVIYKGNGSGERLMTLTGSGEEIRHEQNDSVDVVWESGPTTERPSSPVTGQRYFDTDLGQPIWFDGSDWVDAQGNTV</sequence>
<gene>
    <name evidence="1" type="ORF">DJ78_14595</name>
</gene>
<comment type="caution">
    <text evidence="1">The sequence shown here is derived from an EMBL/GenBank/DDBJ whole genome shotgun (WGS) entry which is preliminary data.</text>
</comment>
<dbReference type="EMBL" id="NHPB01000099">
    <property type="protein sequence ID" value="OYR68159.1"/>
    <property type="molecule type" value="Genomic_DNA"/>
</dbReference>
<protein>
    <submittedName>
        <fullName evidence="1">Uncharacterized protein</fullName>
    </submittedName>
</protein>
<dbReference type="Proteomes" id="UP000216758">
    <property type="component" value="Unassembled WGS sequence"/>
</dbReference>
<dbReference type="RefSeq" id="WP_094583463.1">
    <property type="nucleotide sequence ID" value="NZ_NHPB01000099.1"/>
</dbReference>
<organism evidence="1 2">
    <name type="scientific">Halorubrum ezzemoulense</name>
    <name type="common">Halorubrum chaoviator</name>
    <dbReference type="NCBI Taxonomy" id="337243"/>
    <lineage>
        <taxon>Archaea</taxon>
        <taxon>Methanobacteriati</taxon>
        <taxon>Methanobacteriota</taxon>
        <taxon>Stenosarchaea group</taxon>
        <taxon>Halobacteria</taxon>
        <taxon>Halobacteriales</taxon>
        <taxon>Haloferacaceae</taxon>
        <taxon>Halorubrum</taxon>
    </lineage>
</organism>
<reference evidence="1 2" key="1">
    <citation type="journal article" date="2014" name="Front. Microbiol.">
        <title>Population and genomic analysis of the genus Halorubrum.</title>
        <authorList>
            <person name="Fullmer M.S."/>
            <person name="Soucy S.M."/>
            <person name="Swithers K.S."/>
            <person name="Makkay A.M."/>
            <person name="Wheeler R."/>
            <person name="Ventosa A."/>
            <person name="Gogarten J.P."/>
            <person name="Papke R.T."/>
        </authorList>
    </citation>
    <scope>NUCLEOTIDE SEQUENCE [LARGE SCALE GENOMIC DNA]</scope>
    <source>
        <strain evidence="1 2">G37</strain>
    </source>
</reference>
<accession>A0A256JH23</accession>
<dbReference type="AlphaFoldDB" id="A0A256JH23"/>